<protein>
    <submittedName>
        <fullName evidence="1">Uncharacterized protein</fullName>
    </submittedName>
</protein>
<gene>
    <name evidence="1" type="ORF">GT037_010900</name>
</gene>
<evidence type="ECO:0000313" key="1">
    <source>
        <dbReference type="EMBL" id="KAF7670936.1"/>
    </source>
</evidence>
<organism evidence="1 2">
    <name type="scientific">Alternaria burnsii</name>
    <dbReference type="NCBI Taxonomy" id="1187904"/>
    <lineage>
        <taxon>Eukaryota</taxon>
        <taxon>Fungi</taxon>
        <taxon>Dikarya</taxon>
        <taxon>Ascomycota</taxon>
        <taxon>Pezizomycotina</taxon>
        <taxon>Dothideomycetes</taxon>
        <taxon>Pleosporomycetidae</taxon>
        <taxon>Pleosporales</taxon>
        <taxon>Pleosporineae</taxon>
        <taxon>Pleosporaceae</taxon>
        <taxon>Alternaria</taxon>
        <taxon>Alternaria sect. Alternaria</taxon>
    </lineage>
</organism>
<dbReference type="RefSeq" id="XP_038781318.1">
    <property type="nucleotide sequence ID" value="XM_038935947.1"/>
</dbReference>
<name>A0A8H7EA29_9PLEO</name>
<sequence length="77" mass="8869">LRKRRNGRSVLKAEGDTVPVRITRELDKKHEVWTRYCSWIPSSPFASQARLTEPSIIIPTFPSRIMRRPAGCAFSNE</sequence>
<reference evidence="1" key="1">
    <citation type="submission" date="2020-01" db="EMBL/GenBank/DDBJ databases">
        <authorList>
            <person name="Feng Z.H.Z."/>
        </authorList>
    </citation>
    <scope>NUCLEOTIDE SEQUENCE</scope>
    <source>
        <strain evidence="1">CBS107.38</strain>
    </source>
</reference>
<proteinExistence type="predicted"/>
<dbReference type="EMBL" id="JAAABM010000026">
    <property type="protein sequence ID" value="KAF7670936.1"/>
    <property type="molecule type" value="Genomic_DNA"/>
</dbReference>
<evidence type="ECO:0000313" key="2">
    <source>
        <dbReference type="Proteomes" id="UP000596902"/>
    </source>
</evidence>
<accession>A0A8H7EA29</accession>
<dbReference type="GeneID" id="62209125"/>
<dbReference type="Proteomes" id="UP000596902">
    <property type="component" value="Unassembled WGS sequence"/>
</dbReference>
<dbReference type="AlphaFoldDB" id="A0A8H7EA29"/>
<reference evidence="1" key="2">
    <citation type="submission" date="2020-08" db="EMBL/GenBank/DDBJ databases">
        <title>Draft Genome Sequence of Cumin Blight Pathogen Alternaria burnsii.</title>
        <authorList>
            <person name="Feng Z."/>
        </authorList>
    </citation>
    <scope>NUCLEOTIDE SEQUENCE</scope>
    <source>
        <strain evidence="1">CBS107.38</strain>
    </source>
</reference>
<keyword evidence="2" id="KW-1185">Reference proteome</keyword>
<feature type="non-terminal residue" evidence="1">
    <location>
        <position position="1"/>
    </location>
</feature>
<comment type="caution">
    <text evidence="1">The sequence shown here is derived from an EMBL/GenBank/DDBJ whole genome shotgun (WGS) entry which is preliminary data.</text>
</comment>